<dbReference type="EMBL" id="JAWDEY010000004">
    <property type="protein sequence ID" value="KAK6590797.1"/>
    <property type="molecule type" value="Genomic_DNA"/>
</dbReference>
<sequence>MQEDQSLEEFRGAVRSQLEKKGVLDEVRAKLMAEILYSMTEMVPTIKRYPKKTLFLIHLFWNTYLSMGSRIANWCF</sequence>
<reference evidence="1 2" key="1">
    <citation type="submission" date="2023-10" db="EMBL/GenBank/DDBJ databases">
        <title>Comparative genomics analysis reveals potential genetic determinants of host preference in Cryptosporidium xiaoi.</title>
        <authorList>
            <person name="Xiao L."/>
            <person name="Li J."/>
        </authorList>
    </citation>
    <scope>NUCLEOTIDE SEQUENCE [LARGE SCALE GENOMIC DNA]</scope>
    <source>
        <strain evidence="1 2">52996</strain>
    </source>
</reference>
<accession>A0AAV9Y1I8</accession>
<protein>
    <submittedName>
        <fullName evidence="1">Uncharacterized protein</fullName>
    </submittedName>
</protein>
<dbReference type="Proteomes" id="UP001311799">
    <property type="component" value="Unassembled WGS sequence"/>
</dbReference>
<organism evidence="1 2">
    <name type="scientific">Cryptosporidium xiaoi</name>
    <dbReference type="NCBI Taxonomy" id="659607"/>
    <lineage>
        <taxon>Eukaryota</taxon>
        <taxon>Sar</taxon>
        <taxon>Alveolata</taxon>
        <taxon>Apicomplexa</taxon>
        <taxon>Conoidasida</taxon>
        <taxon>Coccidia</taxon>
        <taxon>Eucoccidiorida</taxon>
        <taxon>Eimeriorina</taxon>
        <taxon>Cryptosporidiidae</taxon>
        <taxon>Cryptosporidium</taxon>
    </lineage>
</organism>
<dbReference type="AlphaFoldDB" id="A0AAV9Y1I8"/>
<evidence type="ECO:0000313" key="1">
    <source>
        <dbReference type="EMBL" id="KAK6590797.1"/>
    </source>
</evidence>
<keyword evidence="2" id="KW-1185">Reference proteome</keyword>
<gene>
    <name evidence="1" type="ORF">RS030_132031</name>
</gene>
<proteinExistence type="predicted"/>
<evidence type="ECO:0000313" key="2">
    <source>
        <dbReference type="Proteomes" id="UP001311799"/>
    </source>
</evidence>
<name>A0AAV9Y1I8_9CRYT</name>
<comment type="caution">
    <text evidence="1">The sequence shown here is derived from an EMBL/GenBank/DDBJ whole genome shotgun (WGS) entry which is preliminary data.</text>
</comment>